<gene>
    <name evidence="9" type="ORF">FE810_00055</name>
</gene>
<comment type="caution">
    <text evidence="9">The sequence shown here is derived from an EMBL/GenBank/DDBJ whole genome shotgun (WGS) entry which is preliminary data.</text>
</comment>
<evidence type="ECO:0000256" key="5">
    <source>
        <dbReference type="ARBA" id="ARBA00022801"/>
    </source>
</evidence>
<dbReference type="RefSeq" id="WP_138317989.1">
    <property type="nucleotide sequence ID" value="NZ_VCBC01000001.1"/>
</dbReference>
<proteinExistence type="predicted"/>
<keyword evidence="1" id="KW-0031">Aminopeptidase</keyword>
<dbReference type="GO" id="GO:0008235">
    <property type="term" value="F:metalloexopeptidase activity"/>
    <property type="evidence" value="ECO:0007669"/>
    <property type="project" value="InterPro"/>
</dbReference>
<evidence type="ECO:0000259" key="8">
    <source>
        <dbReference type="Pfam" id="PF04389"/>
    </source>
</evidence>
<dbReference type="CDD" id="cd05660">
    <property type="entry name" value="M28_like_PA"/>
    <property type="match status" value="1"/>
</dbReference>
<evidence type="ECO:0000256" key="1">
    <source>
        <dbReference type="ARBA" id="ARBA00022438"/>
    </source>
</evidence>
<dbReference type="InterPro" id="IPR007484">
    <property type="entry name" value="Peptidase_M28"/>
</dbReference>
<name>A0A5R9IR90_9GAMM</name>
<dbReference type="Pfam" id="PF04389">
    <property type="entry name" value="Peptidase_M28"/>
    <property type="match status" value="1"/>
</dbReference>
<dbReference type="GO" id="GO:0046872">
    <property type="term" value="F:metal ion binding"/>
    <property type="evidence" value="ECO:0007669"/>
    <property type="project" value="UniProtKB-KW"/>
</dbReference>
<keyword evidence="4 7" id="KW-0732">Signal</keyword>
<dbReference type="AlphaFoldDB" id="A0A5R9IR90"/>
<feature type="domain" description="Peptidase M28" evidence="8">
    <location>
        <begin position="300"/>
        <end position="517"/>
    </location>
</feature>
<dbReference type="InterPro" id="IPR045175">
    <property type="entry name" value="M28_fam"/>
</dbReference>
<keyword evidence="3" id="KW-0479">Metal-binding</keyword>
<dbReference type="InterPro" id="IPR046450">
    <property type="entry name" value="PA_dom_sf"/>
</dbReference>
<dbReference type="SUPFAM" id="SSF53187">
    <property type="entry name" value="Zn-dependent exopeptidases"/>
    <property type="match status" value="1"/>
</dbReference>
<dbReference type="Gene3D" id="3.50.30.30">
    <property type="match status" value="1"/>
</dbReference>
<feature type="chain" id="PRO_5024401404" evidence="7">
    <location>
        <begin position="24"/>
        <end position="542"/>
    </location>
</feature>
<dbReference type="EMBL" id="VCBC01000001">
    <property type="protein sequence ID" value="TLU68045.1"/>
    <property type="molecule type" value="Genomic_DNA"/>
</dbReference>
<dbReference type="GO" id="GO:0004177">
    <property type="term" value="F:aminopeptidase activity"/>
    <property type="evidence" value="ECO:0007669"/>
    <property type="project" value="UniProtKB-KW"/>
</dbReference>
<organism evidence="9 10">
    <name type="scientific">Thalassotalea litorea</name>
    <dbReference type="NCBI Taxonomy" id="2020715"/>
    <lineage>
        <taxon>Bacteria</taxon>
        <taxon>Pseudomonadati</taxon>
        <taxon>Pseudomonadota</taxon>
        <taxon>Gammaproteobacteria</taxon>
        <taxon>Alteromonadales</taxon>
        <taxon>Colwelliaceae</taxon>
        <taxon>Thalassotalea</taxon>
    </lineage>
</organism>
<evidence type="ECO:0000256" key="7">
    <source>
        <dbReference type="SAM" id="SignalP"/>
    </source>
</evidence>
<dbReference type="SUPFAM" id="SSF52025">
    <property type="entry name" value="PA domain"/>
    <property type="match status" value="1"/>
</dbReference>
<dbReference type="OrthoDB" id="9778250at2"/>
<evidence type="ECO:0000313" key="10">
    <source>
        <dbReference type="Proteomes" id="UP000307790"/>
    </source>
</evidence>
<keyword evidence="10" id="KW-1185">Reference proteome</keyword>
<dbReference type="Gene3D" id="3.40.630.10">
    <property type="entry name" value="Zn peptidases"/>
    <property type="match status" value="1"/>
</dbReference>
<evidence type="ECO:0000256" key="6">
    <source>
        <dbReference type="ARBA" id="ARBA00022833"/>
    </source>
</evidence>
<evidence type="ECO:0000313" key="9">
    <source>
        <dbReference type="EMBL" id="TLU68045.1"/>
    </source>
</evidence>
<protein>
    <submittedName>
        <fullName evidence="9">M28 family peptidase</fullName>
    </submittedName>
</protein>
<evidence type="ECO:0000256" key="2">
    <source>
        <dbReference type="ARBA" id="ARBA00022670"/>
    </source>
</evidence>
<dbReference type="Proteomes" id="UP000307790">
    <property type="component" value="Unassembled WGS sequence"/>
</dbReference>
<evidence type="ECO:0000256" key="4">
    <source>
        <dbReference type="ARBA" id="ARBA00022729"/>
    </source>
</evidence>
<accession>A0A5R9IR90</accession>
<dbReference type="GO" id="GO:0006508">
    <property type="term" value="P:proteolysis"/>
    <property type="evidence" value="ECO:0007669"/>
    <property type="project" value="UniProtKB-KW"/>
</dbReference>
<dbReference type="PANTHER" id="PTHR12147">
    <property type="entry name" value="METALLOPEPTIDASE M28 FAMILY MEMBER"/>
    <property type="match status" value="1"/>
</dbReference>
<dbReference type="PANTHER" id="PTHR12147:SF56">
    <property type="entry name" value="AMINOPEPTIDASE YDR415C-RELATED"/>
    <property type="match status" value="1"/>
</dbReference>
<evidence type="ECO:0000256" key="3">
    <source>
        <dbReference type="ARBA" id="ARBA00022723"/>
    </source>
</evidence>
<keyword evidence="6" id="KW-0862">Zinc</keyword>
<keyword evidence="2" id="KW-0645">Protease</keyword>
<reference evidence="9 10" key="1">
    <citation type="submission" date="2019-05" db="EMBL/GenBank/DDBJ databases">
        <title>Genome sequences of Thalassotalea litorea 1K03283.</title>
        <authorList>
            <person name="Zhang D."/>
        </authorList>
    </citation>
    <scope>NUCLEOTIDE SEQUENCE [LARGE SCALE GENOMIC DNA]</scope>
    <source>
        <strain evidence="9 10">MCCC 1K03283</strain>
    </source>
</reference>
<feature type="signal peptide" evidence="7">
    <location>
        <begin position="1"/>
        <end position="23"/>
    </location>
</feature>
<keyword evidence="5" id="KW-0378">Hydrolase</keyword>
<dbReference type="CDD" id="cd04821">
    <property type="entry name" value="PA_M28_1_2"/>
    <property type="match status" value="1"/>
</dbReference>
<sequence>MKRNFYGLVGTALTAGVMATAYAKTVDQAYQDFSETELHQHVKILSADDFGGRLPTSDGETKTIDYLTKHFKAAGFQGGYKGSFLQPVELTEITADADMALTIKGQGQTSTFRYVEDMVLGTSRVSETESIKDSQIVFVGYGINAPEYQWNDYQGLDVKGKTVVMLVNDPGFETQNPDLFTGSAMTYYGRWTYKYEEASRQGAAAAIIVHETAPASYPWSVVTNGWTGPQYGLYREDKNMQRVGLEGWLTRETAVSLFKQAGLDFDEYKQKALQGPIAKSLDLSASATVKSTLKRSTSHNFIATLPGTENPGEHILLTGHWDHIGTDTSLEGDQIYNGAHDNASGIGGMIEIAKAFGSLDKAPQRSITVVATTAEEQGLLGSRYYAQNPAYPLDKTVAVFNLDSLNILGQTKDMIVRGKGKSQVEDYLANAAEKQGRHLVKETNPAAGSYYRSDHFNFAKEGVPAVFAGGGSIPLNAEVEAYRAKVLPDMRRCYHQLCDEYNPEWDLRGAIEDLQLTFDAMFHVANSNDWPKWSKTSEFQRK</sequence>